<proteinExistence type="predicted"/>
<sequence length="159" mass="19181">MKIEIKDEEVIPLSDFELNWRWDKIHNSRISIEELKEIQPLSHDTSKKLFKVASYFESELDLRNDYTSSDWIRASSESDDHTKEFRKKLSKLLKNWNEDLIVCWDKKTSLKTNKEIFLKYWDDFCYPSSDDLIILSVKTNWILIYNHIEVAKIWMKIDT</sequence>
<keyword evidence="2" id="KW-1185">Reference proteome</keyword>
<dbReference type="Pfam" id="PF11163">
    <property type="entry name" value="DUF2947"/>
    <property type="match status" value="1"/>
</dbReference>
<evidence type="ECO:0000313" key="1">
    <source>
        <dbReference type="EMBL" id="BDD12070.1"/>
    </source>
</evidence>
<reference evidence="1 2" key="1">
    <citation type="submission" date="2021-12" db="EMBL/GenBank/DDBJ databases">
        <title>Genome sequencing of bacteria with rrn-lacking chromosome and rrn-plasmid.</title>
        <authorList>
            <person name="Anda M."/>
            <person name="Iwasaki W."/>
        </authorList>
    </citation>
    <scope>NUCLEOTIDE SEQUENCE [LARGE SCALE GENOMIC DNA]</scope>
    <source>
        <strain evidence="1 2">DSM 100852</strain>
        <plasmid evidence="1 2">pFA3</plasmid>
    </source>
</reference>
<dbReference type="Proteomes" id="UP001348817">
    <property type="component" value="Plasmid pFA3"/>
</dbReference>
<keyword evidence="1" id="KW-0614">Plasmid</keyword>
<dbReference type="RefSeq" id="WP_338395437.1">
    <property type="nucleotide sequence ID" value="NZ_AP025317.1"/>
</dbReference>
<gene>
    <name evidence="1" type="ORF">FUAX_45020</name>
</gene>
<dbReference type="EMBL" id="AP025317">
    <property type="protein sequence ID" value="BDD12070.1"/>
    <property type="molecule type" value="Genomic_DNA"/>
</dbReference>
<dbReference type="KEGG" id="fax:FUAX_45020"/>
<evidence type="ECO:0000313" key="2">
    <source>
        <dbReference type="Proteomes" id="UP001348817"/>
    </source>
</evidence>
<name>A0AAU9DLL1_9BACT</name>
<evidence type="ECO:0008006" key="3">
    <source>
        <dbReference type="Google" id="ProtNLM"/>
    </source>
</evidence>
<geneLocation type="plasmid" evidence="1 2">
    <name>pFA3</name>
</geneLocation>
<accession>A0AAU9DLL1</accession>
<dbReference type="InterPro" id="IPR021334">
    <property type="entry name" value="DUF2947"/>
</dbReference>
<protein>
    <recommendedName>
        <fullName evidence="3">DUF2947 family protein</fullName>
    </recommendedName>
</protein>
<dbReference type="AlphaFoldDB" id="A0AAU9DLL1"/>
<organism evidence="1 2">
    <name type="scientific">Fulvitalea axinellae</name>
    <dbReference type="NCBI Taxonomy" id="1182444"/>
    <lineage>
        <taxon>Bacteria</taxon>
        <taxon>Pseudomonadati</taxon>
        <taxon>Bacteroidota</taxon>
        <taxon>Cytophagia</taxon>
        <taxon>Cytophagales</taxon>
        <taxon>Persicobacteraceae</taxon>
        <taxon>Fulvitalea</taxon>
    </lineage>
</organism>